<dbReference type="InterPro" id="IPR002110">
    <property type="entry name" value="Ankyrin_rpt"/>
</dbReference>
<proteinExistence type="inferred from homology"/>
<evidence type="ECO:0000256" key="7">
    <source>
        <dbReference type="ARBA" id="ARBA00023212"/>
    </source>
</evidence>
<feature type="compositionally biased region" description="Polar residues" evidence="15">
    <location>
        <begin position="526"/>
        <end position="544"/>
    </location>
</feature>
<feature type="compositionally biased region" description="Polar residues" evidence="15">
    <location>
        <begin position="697"/>
        <end position="708"/>
    </location>
</feature>
<evidence type="ECO:0000256" key="12">
    <source>
        <dbReference type="ARBA" id="ARBA00083252"/>
    </source>
</evidence>
<feature type="region of interest" description="Disordered" evidence="15">
    <location>
        <begin position="496"/>
        <end position="655"/>
    </location>
</feature>
<feature type="compositionally biased region" description="Polar residues" evidence="15">
    <location>
        <begin position="577"/>
        <end position="587"/>
    </location>
</feature>
<evidence type="ECO:0000256" key="4">
    <source>
        <dbReference type="ARBA" id="ARBA00022553"/>
    </source>
</evidence>
<comment type="subcellular location">
    <subcellularLocation>
        <location evidence="1">Cytoplasm</location>
        <location evidence="1">Cytoskeleton</location>
    </subcellularLocation>
</comment>
<dbReference type="InterPro" id="IPR036770">
    <property type="entry name" value="Ankyrin_rpt-contain_sf"/>
</dbReference>
<feature type="compositionally biased region" description="Low complexity" evidence="15">
    <location>
        <begin position="710"/>
        <end position="732"/>
    </location>
</feature>
<feature type="coiled-coil region" evidence="14">
    <location>
        <begin position="1011"/>
        <end position="1097"/>
    </location>
</feature>
<dbReference type="PIRSF" id="PIRSF038141">
    <property type="entry name" value="PP1_12ABC_vert"/>
    <property type="match status" value="1"/>
</dbReference>
<dbReference type="GO" id="GO:0019208">
    <property type="term" value="F:phosphatase regulator activity"/>
    <property type="evidence" value="ECO:0007669"/>
    <property type="project" value="InterPro"/>
</dbReference>
<dbReference type="GeneID" id="111099870"/>
<evidence type="ECO:0000313" key="17">
    <source>
        <dbReference type="Proteomes" id="UP000694844"/>
    </source>
</evidence>
<evidence type="ECO:0000256" key="11">
    <source>
        <dbReference type="ARBA" id="ARBA00072757"/>
    </source>
</evidence>
<evidence type="ECO:0000256" key="1">
    <source>
        <dbReference type="ARBA" id="ARBA00004245"/>
    </source>
</evidence>
<dbReference type="SUPFAM" id="SSF48403">
    <property type="entry name" value="Ankyrin repeat"/>
    <property type="match status" value="1"/>
</dbReference>
<evidence type="ECO:0000256" key="2">
    <source>
        <dbReference type="ARBA" id="ARBA00022473"/>
    </source>
</evidence>
<name>A0A8B8A6F6_CRAVI</name>
<keyword evidence="2" id="KW-0217">Developmental protein</keyword>
<dbReference type="OrthoDB" id="19014at2759"/>
<evidence type="ECO:0000256" key="8">
    <source>
        <dbReference type="ARBA" id="ARBA00038386"/>
    </source>
</evidence>
<dbReference type="Gene3D" id="6.10.140.390">
    <property type="match status" value="1"/>
</dbReference>
<feature type="compositionally biased region" description="Polar residues" evidence="15">
    <location>
        <begin position="881"/>
        <end position="899"/>
    </location>
</feature>
<dbReference type="GO" id="GO:0005856">
    <property type="term" value="C:cytoskeleton"/>
    <property type="evidence" value="ECO:0007669"/>
    <property type="project" value="UniProtKB-SubCell"/>
</dbReference>
<keyword evidence="14" id="KW-0175">Coiled coil</keyword>
<feature type="compositionally biased region" description="Polar residues" evidence="15">
    <location>
        <begin position="620"/>
        <end position="629"/>
    </location>
</feature>
<keyword evidence="6 13" id="KW-0040">ANK repeat</keyword>
<feature type="compositionally biased region" description="Polar residues" evidence="15">
    <location>
        <begin position="320"/>
        <end position="330"/>
    </location>
</feature>
<organism evidence="17 18">
    <name type="scientific">Crassostrea virginica</name>
    <name type="common">Eastern oyster</name>
    <dbReference type="NCBI Taxonomy" id="6565"/>
    <lineage>
        <taxon>Eukaryota</taxon>
        <taxon>Metazoa</taxon>
        <taxon>Spiralia</taxon>
        <taxon>Lophotrochozoa</taxon>
        <taxon>Mollusca</taxon>
        <taxon>Bivalvia</taxon>
        <taxon>Autobranchia</taxon>
        <taxon>Pteriomorphia</taxon>
        <taxon>Ostreida</taxon>
        <taxon>Ostreoidea</taxon>
        <taxon>Ostreidae</taxon>
        <taxon>Crassostrea</taxon>
    </lineage>
</organism>
<evidence type="ECO:0000256" key="6">
    <source>
        <dbReference type="ARBA" id="ARBA00023043"/>
    </source>
</evidence>
<evidence type="ECO:0000259" key="16">
    <source>
        <dbReference type="Pfam" id="PF15898"/>
    </source>
</evidence>
<dbReference type="PROSITE" id="PS50297">
    <property type="entry name" value="ANK_REP_REGION"/>
    <property type="match status" value="4"/>
</dbReference>
<evidence type="ECO:0000256" key="15">
    <source>
        <dbReference type="SAM" id="MobiDB-lite"/>
    </source>
</evidence>
<dbReference type="GO" id="GO:0007165">
    <property type="term" value="P:signal transduction"/>
    <property type="evidence" value="ECO:0007669"/>
    <property type="project" value="InterPro"/>
</dbReference>
<dbReference type="InterPro" id="IPR031775">
    <property type="entry name" value="PRKG1_interact"/>
</dbReference>
<feature type="compositionally biased region" description="Basic and acidic residues" evidence="15">
    <location>
        <begin position="496"/>
        <end position="523"/>
    </location>
</feature>
<feature type="compositionally biased region" description="Basic and acidic residues" evidence="15">
    <location>
        <begin position="862"/>
        <end position="879"/>
    </location>
</feature>
<evidence type="ECO:0000256" key="9">
    <source>
        <dbReference type="ARBA" id="ARBA00059024"/>
    </source>
</evidence>
<evidence type="ECO:0000256" key="10">
    <source>
        <dbReference type="ARBA" id="ARBA00065548"/>
    </source>
</evidence>
<dbReference type="Pfam" id="PF12796">
    <property type="entry name" value="Ank_2"/>
    <property type="match status" value="2"/>
</dbReference>
<feature type="compositionally biased region" description="Basic and acidic residues" evidence="15">
    <location>
        <begin position="746"/>
        <end position="756"/>
    </location>
</feature>
<feature type="compositionally biased region" description="Basic and acidic residues" evidence="15">
    <location>
        <begin position="16"/>
        <end position="35"/>
    </location>
</feature>
<feature type="compositionally biased region" description="Basic and acidic residues" evidence="15">
    <location>
        <begin position="437"/>
        <end position="483"/>
    </location>
</feature>
<dbReference type="Proteomes" id="UP000694844">
    <property type="component" value="Chromosome 6"/>
</dbReference>
<feature type="repeat" description="ANK" evidence="13">
    <location>
        <begin position="235"/>
        <end position="267"/>
    </location>
</feature>
<feature type="repeat" description="ANK" evidence="13">
    <location>
        <begin position="76"/>
        <end position="108"/>
    </location>
</feature>
<comment type="function">
    <text evidence="9">Regulates myosin phosphatase activity. Augments Ca(2+) sensitivity of the contractile apparatus.</text>
</comment>
<evidence type="ECO:0000256" key="13">
    <source>
        <dbReference type="PROSITE-ProRule" id="PRU00023"/>
    </source>
</evidence>
<dbReference type="GO" id="GO:0005737">
    <property type="term" value="C:cytoplasm"/>
    <property type="evidence" value="ECO:0007669"/>
    <property type="project" value="TreeGrafter"/>
</dbReference>
<dbReference type="PANTHER" id="PTHR24179:SF21">
    <property type="entry name" value="MYOSIN BINDING SUBUNIT, ISOFORM O"/>
    <property type="match status" value="1"/>
</dbReference>
<dbReference type="Gene3D" id="6.10.250.1820">
    <property type="match status" value="1"/>
</dbReference>
<dbReference type="AlphaFoldDB" id="A0A8B8A6F6"/>
<feature type="compositionally biased region" description="Basic and acidic residues" evidence="15">
    <location>
        <begin position="774"/>
        <end position="783"/>
    </location>
</feature>
<dbReference type="FunFam" id="1.25.40.20:FF:000004">
    <property type="entry name" value="Phosphatase 1 regulatory subunit 12A"/>
    <property type="match status" value="1"/>
</dbReference>
<dbReference type="KEGG" id="cvn:111099870"/>
<feature type="compositionally biased region" description="Low complexity" evidence="15">
    <location>
        <begin position="811"/>
        <end position="822"/>
    </location>
</feature>
<feature type="compositionally biased region" description="Low complexity" evidence="15">
    <location>
        <begin position="394"/>
        <end position="406"/>
    </location>
</feature>
<feature type="region of interest" description="Disordered" evidence="15">
    <location>
        <begin position="363"/>
        <end position="483"/>
    </location>
</feature>
<feature type="compositionally biased region" description="Basic and acidic residues" evidence="15">
    <location>
        <begin position="331"/>
        <end position="346"/>
    </location>
</feature>
<dbReference type="Gene3D" id="1.25.40.20">
    <property type="entry name" value="Ankyrin repeat-containing domain"/>
    <property type="match status" value="2"/>
</dbReference>
<keyword evidence="7" id="KW-0206">Cytoskeleton</keyword>
<dbReference type="SMART" id="SM00248">
    <property type="entry name" value="ANK"/>
    <property type="match status" value="5"/>
</dbReference>
<comment type="similarity">
    <text evidence="8">Belongs to the NRARP family.</text>
</comment>
<feature type="compositionally biased region" description="Basic and acidic residues" evidence="15">
    <location>
        <begin position="290"/>
        <end position="301"/>
    </location>
</feature>
<evidence type="ECO:0000256" key="5">
    <source>
        <dbReference type="ARBA" id="ARBA00022737"/>
    </source>
</evidence>
<dbReference type="GO" id="GO:0019901">
    <property type="term" value="F:protein kinase binding"/>
    <property type="evidence" value="ECO:0007669"/>
    <property type="project" value="InterPro"/>
</dbReference>
<dbReference type="RefSeq" id="XP_022287051.1">
    <property type="nucleotide sequence ID" value="XM_022431343.1"/>
</dbReference>
<gene>
    <name evidence="18" type="primary">LOC111099870</name>
</gene>
<feature type="domain" description="cGMP-dependent protein kinase interacting" evidence="16">
    <location>
        <begin position="1006"/>
        <end position="1103"/>
    </location>
</feature>
<comment type="subunit">
    <text evidence="10">PP1 comprises a catalytic subunit, PPP1CA, PPP1CB or PPP1CC, and one or several targeting or regulatory subunits. PPP1R12B mediates binding to myosin. Isoform 3 and isoform 4 bind PPP1R12A, but not isoform 1 of PPP1R12B itself. Binds IL16.</text>
</comment>
<accession>A0A8B8A6F6</accession>
<keyword evidence="5" id="KW-0677">Repeat</keyword>
<feature type="compositionally biased region" description="Basic and acidic residues" evidence="15">
    <location>
        <begin position="903"/>
        <end position="928"/>
    </location>
</feature>
<feature type="region of interest" description="Disordered" evidence="15">
    <location>
        <begin position="688"/>
        <end position="988"/>
    </location>
</feature>
<feature type="repeat" description="ANK" evidence="13">
    <location>
        <begin position="109"/>
        <end position="141"/>
    </location>
</feature>
<feature type="compositionally biased region" description="Basic and acidic residues" evidence="15">
    <location>
        <begin position="957"/>
        <end position="970"/>
    </location>
</feature>
<feature type="repeat" description="ANK" evidence="13">
    <location>
        <begin position="202"/>
        <end position="234"/>
    </location>
</feature>
<dbReference type="CDD" id="cd21930">
    <property type="entry name" value="IPD_PPP1R12"/>
    <property type="match status" value="1"/>
</dbReference>
<dbReference type="InterPro" id="IPR017401">
    <property type="entry name" value="MYPT1/MYPT2/Mbs85"/>
</dbReference>
<feature type="region of interest" description="Disordered" evidence="15">
    <location>
        <begin position="16"/>
        <end position="36"/>
    </location>
</feature>
<evidence type="ECO:0000256" key="14">
    <source>
        <dbReference type="SAM" id="Coils"/>
    </source>
</evidence>
<keyword evidence="4" id="KW-0597">Phosphoprotein</keyword>
<feature type="region of interest" description="Disordered" evidence="15">
    <location>
        <begin position="290"/>
        <end position="349"/>
    </location>
</feature>
<keyword evidence="17" id="KW-1185">Reference proteome</keyword>
<dbReference type="GO" id="GO:0004857">
    <property type="term" value="F:enzyme inhibitor activity"/>
    <property type="evidence" value="ECO:0007669"/>
    <property type="project" value="TreeGrafter"/>
</dbReference>
<dbReference type="PROSITE" id="PS50088">
    <property type="entry name" value="ANK_REPEAT"/>
    <property type="match status" value="4"/>
</dbReference>
<keyword evidence="3" id="KW-0963">Cytoplasm</keyword>
<sequence length="1103" mass="123299">MADDLKQTSALLKRHEQLKRWGESDTNKAADTPRDKPRKVKFQDGCVFLAACSSGDTEEVARLLRRGADINTANVDGLTALHQACIDDNQSMVEFLVENGADVDVCDNEGWTPLHATASCGFTEIARYLLEQKANVAAVNNDGDLAIDICEDNEMRKILQEEMDNQGVDADAARSEEESQMMQDANKWLNNKSVKEKKHPKTGATALHVAAAKGYMKVMSILLKAGADVNSQDYDGWTPLHAAAHWGQEEACKTLVDHMCDMQIKNNGGQTPYDVADSDVLKLLEELERKQASRKDEKESQNEIIPTRGQHQKRSRSDSTRNPIANDNSAESERSSVTRMSVDQKHNVNVKTVEQERAALEAALQSPTEEEEKVFKGSSSSASSEESSEEHDSQSSQTPAQTPTQTETEKQNEINRLSSNQVPRERDKPPVTAVVVETKDAPKVDEKGETTHVTIKDKINEDAVTKPKEETPTIEKIGDSLKDTRTKLRLRLKEIAKETEEKAISDSKPEKSDSTEKEEEKAGTRVSGQISLTRSLSMPAQYRSQVPVISLQKPGEDNSSTSLLRDTPSWRAGLRKTGSTSMVNDTINEIDRNNLPRSASSPRLAANNNNRSESEKSSRPFLSTSTISENQEEKASDRLGSSSVSTTSSTSTTLTSTVSLRGLNAYRDRGGLSSYKQRLEEYKEDYRSSLPARLAPQPSTTVSSTLTPGASVTTAGLTTGTTTSISSSTITSPYSNYQFKRPYGLPKRDEEAETQRKARAKRARETRRSTQGVTREDIQKAEEVLSSTTRVGDTRLAAPEGGDKAANPDPSSTTTSSSLTERITSENDSIALRRHREDEPRSNSFRRSRDSKDTTDSYTPYLRRDRIERDRSDRDRTSDRNALSLNDTSSGLSRSQSLRNRIRNGELESRVEEKSNDSDSKGDGRRESSALARRRRRNERRSTGIVSYDNKDEEEAEKEKEEELADEKTSGRYGRYPSTSDVSDRYRPTSYIETSKSTSAIDTSLDYKRLYEDEKSNSERLKRELADTKKELMEAKGELDRLVKRSEQARLSDTNEKREKRALERKLSELEEELKKMETLKEDNKRLKEENGALIRVISKLSK</sequence>
<dbReference type="Pfam" id="PF15898">
    <property type="entry name" value="PRKG1_interact"/>
    <property type="match status" value="1"/>
</dbReference>
<feature type="compositionally biased region" description="Basic and acidic residues" evidence="15">
    <location>
        <begin position="835"/>
        <end position="855"/>
    </location>
</feature>
<dbReference type="FunFam" id="1.25.40.20:FF:000007">
    <property type="entry name" value="Phosphatase 1 regulatory subunit 12A"/>
    <property type="match status" value="1"/>
</dbReference>
<protein>
    <recommendedName>
        <fullName evidence="11">Protein phosphatase 1 regulatory subunit 12B</fullName>
    </recommendedName>
    <alternativeName>
        <fullName evidence="12">Myosin phosphatase-targeting subunit 2</fullName>
    </alternativeName>
</protein>
<reference evidence="18" key="1">
    <citation type="submission" date="2025-08" db="UniProtKB">
        <authorList>
            <consortium name="RefSeq"/>
        </authorList>
    </citation>
    <scope>IDENTIFICATION</scope>
    <source>
        <tissue evidence="18">Whole sample</tissue>
    </source>
</reference>
<dbReference type="PRINTS" id="PR01415">
    <property type="entry name" value="ANKYRIN"/>
</dbReference>
<evidence type="ECO:0000313" key="18">
    <source>
        <dbReference type="RefSeq" id="XP_022287051.1"/>
    </source>
</evidence>
<evidence type="ECO:0000256" key="3">
    <source>
        <dbReference type="ARBA" id="ARBA00022490"/>
    </source>
</evidence>
<dbReference type="PANTHER" id="PTHR24179">
    <property type="entry name" value="PROTEIN PHOSPHATASE 1 REGULATORY SUBUNIT 12"/>
    <property type="match status" value="1"/>
</dbReference>
<dbReference type="InterPro" id="IPR051226">
    <property type="entry name" value="PP1_Regulatory_Subunit"/>
</dbReference>
<feature type="compositionally biased region" description="Low complexity" evidence="15">
    <location>
        <begin position="641"/>
        <end position="655"/>
    </location>
</feature>